<protein>
    <submittedName>
        <fullName evidence="6">DegT/DnrJ/EryC1/StrS aminotransferase</fullName>
    </submittedName>
</protein>
<evidence type="ECO:0000256" key="1">
    <source>
        <dbReference type="ARBA" id="ARBA00022898"/>
    </source>
</evidence>
<evidence type="ECO:0000256" key="2">
    <source>
        <dbReference type="ARBA" id="ARBA00037999"/>
    </source>
</evidence>
<dbReference type="eggNOG" id="COG0399">
    <property type="taxonomic scope" value="Bacteria"/>
</dbReference>
<evidence type="ECO:0000256" key="5">
    <source>
        <dbReference type="RuleBase" id="RU004508"/>
    </source>
</evidence>
<accession>B0TLL0</accession>
<dbReference type="CDD" id="cd00616">
    <property type="entry name" value="AHBA_syn"/>
    <property type="match status" value="1"/>
</dbReference>
<dbReference type="Pfam" id="PF01041">
    <property type="entry name" value="DegT_DnrJ_EryC1"/>
    <property type="match status" value="1"/>
</dbReference>
<dbReference type="InterPro" id="IPR015422">
    <property type="entry name" value="PyrdxlP-dep_Trfase_small"/>
</dbReference>
<dbReference type="OrthoDB" id="9804264at2"/>
<dbReference type="AlphaFoldDB" id="B0TLL0"/>
<dbReference type="NCBIfam" id="TIGR03588">
    <property type="entry name" value="PseC"/>
    <property type="match status" value="1"/>
</dbReference>
<dbReference type="InterPro" id="IPR015421">
    <property type="entry name" value="PyrdxlP-dep_Trfase_major"/>
</dbReference>
<dbReference type="KEGG" id="shl:Shal_1394"/>
<dbReference type="EMBL" id="CP000931">
    <property type="protein sequence ID" value="ABZ75960.1"/>
    <property type="molecule type" value="Genomic_DNA"/>
</dbReference>
<dbReference type="RefSeq" id="WP_012276500.1">
    <property type="nucleotide sequence ID" value="NC_010334.1"/>
</dbReference>
<dbReference type="HOGENOM" id="CLU_033332_0_3_6"/>
<proteinExistence type="inferred from homology"/>
<dbReference type="GO" id="GO:0008483">
    <property type="term" value="F:transaminase activity"/>
    <property type="evidence" value="ECO:0007669"/>
    <property type="project" value="UniProtKB-KW"/>
</dbReference>
<sequence>MIQYGKQHICQDDIDAVVNVLQSDFLTQGPQVPLFESRLCQFTQAQHAVAVNSATSALHIASLALGVDKGDIVWTSPITFVASSNSALYCGAVVDFVDVELATGNMDMAKLRLKLVDAKRKGLLPKVVIPVHLAGHCCDMKSLAQLAEEYGFKVIEDASHCIGASYDDSPVGSCQYSDITVFSFHPVKIITTAEGGAATTNDAVLAKSMQLLRSHGVTRDELHTEHSDEPWYYEQQVLGFNYRMTELQAALGVSQFKQLTQLVSRRNILADYYSERLKTLNIDFVAPCEDSYSAWHLMIILLPKDIDRKAIFDQLREAGIGVNVHYIPVHTQPYYGQLGFKVGDFPASEAFYQRIITLPLHPQLEFAQLDYICEQLKSFIPR</sequence>
<evidence type="ECO:0000256" key="4">
    <source>
        <dbReference type="PIRSR" id="PIRSR000390-2"/>
    </source>
</evidence>
<keyword evidence="7" id="KW-1185">Reference proteome</keyword>
<comment type="similarity">
    <text evidence="2 5">Belongs to the DegT/DnrJ/EryC1 family.</text>
</comment>
<feature type="modified residue" description="N6-(pyridoxal phosphate)lysine" evidence="4">
    <location>
        <position position="188"/>
    </location>
</feature>
<dbReference type="InterPro" id="IPR015424">
    <property type="entry name" value="PyrdxlP-dep_Trfase"/>
</dbReference>
<dbReference type="InterPro" id="IPR000653">
    <property type="entry name" value="DegT/StrS_aminotransferase"/>
</dbReference>
<dbReference type="PIRSF" id="PIRSF000390">
    <property type="entry name" value="PLP_StrS"/>
    <property type="match status" value="1"/>
</dbReference>
<reference evidence="6" key="1">
    <citation type="submission" date="2008-01" db="EMBL/GenBank/DDBJ databases">
        <title>Complete sequence of Shewanella halifaxensis HAW-EB4.</title>
        <authorList>
            <consortium name="US DOE Joint Genome Institute"/>
            <person name="Copeland A."/>
            <person name="Lucas S."/>
            <person name="Lapidus A."/>
            <person name="Glavina del Rio T."/>
            <person name="Dalin E."/>
            <person name="Tice H."/>
            <person name="Bruce D."/>
            <person name="Goodwin L."/>
            <person name="Pitluck S."/>
            <person name="Sims D."/>
            <person name="Brettin T."/>
            <person name="Detter J.C."/>
            <person name="Han C."/>
            <person name="Kuske C.R."/>
            <person name="Schmutz J."/>
            <person name="Larimer F."/>
            <person name="Land M."/>
            <person name="Hauser L."/>
            <person name="Kyrpides N."/>
            <person name="Kim E."/>
            <person name="Zhao J.-S."/>
            <person name="Richardson P."/>
        </authorList>
    </citation>
    <scope>NUCLEOTIDE SEQUENCE [LARGE SCALE GENOMIC DNA]</scope>
    <source>
        <strain evidence="6">HAW-EB4</strain>
    </source>
</reference>
<keyword evidence="6" id="KW-0032">Aminotransferase</keyword>
<feature type="active site" description="Proton acceptor" evidence="3">
    <location>
        <position position="188"/>
    </location>
</feature>
<name>B0TLL0_SHEHH</name>
<dbReference type="GO" id="GO:0030170">
    <property type="term" value="F:pyridoxal phosphate binding"/>
    <property type="evidence" value="ECO:0007669"/>
    <property type="project" value="TreeGrafter"/>
</dbReference>
<dbReference type="Gene3D" id="3.90.1150.10">
    <property type="entry name" value="Aspartate Aminotransferase, domain 1"/>
    <property type="match status" value="1"/>
</dbReference>
<evidence type="ECO:0000256" key="3">
    <source>
        <dbReference type="PIRSR" id="PIRSR000390-1"/>
    </source>
</evidence>
<dbReference type="STRING" id="458817.Shal_1394"/>
<dbReference type="InterPro" id="IPR020026">
    <property type="entry name" value="PseC"/>
</dbReference>
<gene>
    <name evidence="6" type="ordered locus">Shal_1394</name>
</gene>
<dbReference type="SUPFAM" id="SSF53383">
    <property type="entry name" value="PLP-dependent transferases"/>
    <property type="match status" value="1"/>
</dbReference>
<dbReference type="GO" id="GO:0000271">
    <property type="term" value="P:polysaccharide biosynthetic process"/>
    <property type="evidence" value="ECO:0007669"/>
    <property type="project" value="TreeGrafter"/>
</dbReference>
<dbReference type="PANTHER" id="PTHR30244">
    <property type="entry name" value="TRANSAMINASE"/>
    <property type="match status" value="1"/>
</dbReference>
<keyword evidence="1 4" id="KW-0663">Pyridoxal phosphate</keyword>
<evidence type="ECO:0000313" key="6">
    <source>
        <dbReference type="EMBL" id="ABZ75960.1"/>
    </source>
</evidence>
<keyword evidence="6" id="KW-0808">Transferase</keyword>
<evidence type="ECO:0000313" key="7">
    <source>
        <dbReference type="Proteomes" id="UP000001317"/>
    </source>
</evidence>
<dbReference type="Gene3D" id="3.40.640.10">
    <property type="entry name" value="Type I PLP-dependent aspartate aminotransferase-like (Major domain)"/>
    <property type="match status" value="1"/>
</dbReference>
<organism evidence="6 7">
    <name type="scientific">Shewanella halifaxensis (strain HAW-EB4)</name>
    <dbReference type="NCBI Taxonomy" id="458817"/>
    <lineage>
        <taxon>Bacteria</taxon>
        <taxon>Pseudomonadati</taxon>
        <taxon>Pseudomonadota</taxon>
        <taxon>Gammaproteobacteria</taxon>
        <taxon>Alteromonadales</taxon>
        <taxon>Shewanellaceae</taxon>
        <taxon>Shewanella</taxon>
    </lineage>
</organism>
<dbReference type="Proteomes" id="UP000001317">
    <property type="component" value="Chromosome"/>
</dbReference>
<dbReference type="PANTHER" id="PTHR30244:SF34">
    <property type="entry name" value="DTDP-4-AMINO-4,6-DIDEOXYGALACTOSE TRANSAMINASE"/>
    <property type="match status" value="1"/>
</dbReference>